<accession>A0A1U7WVM2</accession>
<sequence>MSNAISIQTIKAWYSAALLEHVSPKTKENGKTCLSGLFQFRLEVPLVPDTRGVVEAANKNIKKILRKMIQGSKQWYEKLPFALLGYRATTRTSVGATPYLLVYRPEAIIPVEVEIPSLRIIVEAEIEDGE</sequence>
<organism evidence="1 2">
    <name type="scientific">Nicotiana sylvestris</name>
    <name type="common">Wood tobacco</name>
    <name type="synonym">South American tobacco</name>
    <dbReference type="NCBI Taxonomy" id="4096"/>
    <lineage>
        <taxon>Eukaryota</taxon>
        <taxon>Viridiplantae</taxon>
        <taxon>Streptophyta</taxon>
        <taxon>Embryophyta</taxon>
        <taxon>Tracheophyta</taxon>
        <taxon>Spermatophyta</taxon>
        <taxon>Magnoliopsida</taxon>
        <taxon>eudicotyledons</taxon>
        <taxon>Gunneridae</taxon>
        <taxon>Pentapetalae</taxon>
        <taxon>asterids</taxon>
        <taxon>lamiids</taxon>
        <taxon>Solanales</taxon>
        <taxon>Solanaceae</taxon>
        <taxon>Nicotianoideae</taxon>
        <taxon>Nicotianeae</taxon>
        <taxon>Nicotiana</taxon>
    </lineage>
</organism>
<dbReference type="Proteomes" id="UP000189701">
    <property type="component" value="Unplaced"/>
</dbReference>
<dbReference type="PANTHER" id="PTHR48475:SF1">
    <property type="entry name" value="RNASE H TYPE-1 DOMAIN-CONTAINING PROTEIN"/>
    <property type="match status" value="1"/>
</dbReference>
<evidence type="ECO:0000313" key="1">
    <source>
        <dbReference type="Proteomes" id="UP000189701"/>
    </source>
</evidence>
<dbReference type="SUPFAM" id="SSF53098">
    <property type="entry name" value="Ribonuclease H-like"/>
    <property type="match status" value="1"/>
</dbReference>
<dbReference type="RefSeq" id="XP_009778290.1">
    <property type="nucleotide sequence ID" value="XM_009779988.1"/>
</dbReference>
<dbReference type="InterPro" id="IPR012337">
    <property type="entry name" value="RNaseH-like_sf"/>
</dbReference>
<dbReference type="STRING" id="4096.A0A1U7WVM2"/>
<name>A0A1U7WVM2_NICSY</name>
<reference evidence="2" key="2">
    <citation type="submission" date="2025-08" db="UniProtKB">
        <authorList>
            <consortium name="RefSeq"/>
        </authorList>
    </citation>
    <scope>IDENTIFICATION</scope>
    <source>
        <tissue evidence="2">Leaf</tissue>
    </source>
</reference>
<keyword evidence="1" id="KW-1185">Reference proteome</keyword>
<dbReference type="PANTHER" id="PTHR48475">
    <property type="entry name" value="RIBONUCLEASE H"/>
    <property type="match status" value="1"/>
</dbReference>
<dbReference type="eggNOG" id="KOG0017">
    <property type="taxonomic scope" value="Eukaryota"/>
</dbReference>
<reference evidence="1" key="1">
    <citation type="journal article" date="2013" name="Genome Biol.">
        <title>Reference genomes and transcriptomes of Nicotiana sylvestris and Nicotiana tomentosiformis.</title>
        <authorList>
            <person name="Sierro N."/>
            <person name="Battey J.N."/>
            <person name="Ouadi S."/>
            <person name="Bovet L."/>
            <person name="Goepfert S."/>
            <person name="Bakaher N."/>
            <person name="Peitsch M.C."/>
            <person name="Ivanov N.V."/>
        </authorList>
    </citation>
    <scope>NUCLEOTIDE SEQUENCE [LARGE SCALE GENOMIC DNA]</scope>
</reference>
<dbReference type="InterPro" id="IPR036397">
    <property type="entry name" value="RNaseH_sf"/>
</dbReference>
<evidence type="ECO:0000313" key="2">
    <source>
        <dbReference type="RefSeq" id="XP_009778290.1"/>
    </source>
</evidence>
<proteinExistence type="predicted"/>
<dbReference type="Gene3D" id="3.30.420.10">
    <property type="entry name" value="Ribonuclease H-like superfamily/Ribonuclease H"/>
    <property type="match status" value="1"/>
</dbReference>
<gene>
    <name evidence="2" type="primary">LOC104227688</name>
</gene>
<protein>
    <submittedName>
        <fullName evidence="2">Uncharacterized protein LOC104227688</fullName>
    </submittedName>
</protein>
<dbReference type="GO" id="GO:0003676">
    <property type="term" value="F:nucleic acid binding"/>
    <property type="evidence" value="ECO:0007669"/>
    <property type="project" value="InterPro"/>
</dbReference>
<dbReference type="AlphaFoldDB" id="A0A1U7WVM2"/>